<comment type="caution">
    <text evidence="1">The sequence shown here is derived from an EMBL/GenBank/DDBJ whole genome shotgun (WGS) entry which is preliminary data.</text>
</comment>
<reference evidence="1 2" key="1">
    <citation type="submission" date="2024-10" db="EMBL/GenBank/DDBJ databases">
        <title>The Natural Products Discovery Center: Release of the First 8490 Sequenced Strains for Exploring Actinobacteria Biosynthetic Diversity.</title>
        <authorList>
            <person name="Kalkreuter E."/>
            <person name="Kautsar S.A."/>
            <person name="Yang D."/>
            <person name="Bader C.D."/>
            <person name="Teijaro C.N."/>
            <person name="Fluegel L."/>
            <person name="Davis C.M."/>
            <person name="Simpson J.R."/>
            <person name="Lauterbach L."/>
            <person name="Steele A.D."/>
            <person name="Gui C."/>
            <person name="Meng S."/>
            <person name="Li G."/>
            <person name="Viehrig K."/>
            <person name="Ye F."/>
            <person name="Su P."/>
            <person name="Kiefer A.F."/>
            <person name="Nichols A."/>
            <person name="Cepeda A.J."/>
            <person name="Yan W."/>
            <person name="Fan B."/>
            <person name="Jiang Y."/>
            <person name="Adhikari A."/>
            <person name="Zheng C.-J."/>
            <person name="Schuster L."/>
            <person name="Cowan T.M."/>
            <person name="Smanski M.J."/>
            <person name="Chevrette M.G."/>
            <person name="De Carvalho L.P.S."/>
            <person name="Shen B."/>
        </authorList>
    </citation>
    <scope>NUCLEOTIDE SEQUENCE [LARGE SCALE GENOMIC DNA]</scope>
    <source>
        <strain evidence="1 2">NPDC053399</strain>
    </source>
</reference>
<evidence type="ECO:0000313" key="2">
    <source>
        <dbReference type="Proteomes" id="UP001614394"/>
    </source>
</evidence>
<protein>
    <submittedName>
        <fullName evidence="1">Uncharacterized protein</fullName>
    </submittedName>
</protein>
<gene>
    <name evidence="1" type="ORF">ACIGXA_05530</name>
</gene>
<organism evidence="1 2">
    <name type="scientific">Streptomyces fildesensis</name>
    <dbReference type="NCBI Taxonomy" id="375757"/>
    <lineage>
        <taxon>Bacteria</taxon>
        <taxon>Bacillati</taxon>
        <taxon>Actinomycetota</taxon>
        <taxon>Actinomycetes</taxon>
        <taxon>Kitasatosporales</taxon>
        <taxon>Streptomycetaceae</taxon>
        <taxon>Streptomyces</taxon>
    </lineage>
</organism>
<name>A0ABW8C1J0_9ACTN</name>
<sequence length="217" mass="23552">MPVEREGFSLTVPMTWWEFDLHPASRDESIRKLMAQRVQENPAIGEHRDVLAKFLRRAAREAYDSGAVYIGCMAQNFGGMPLTASVTVSLVGARTPEGQLLATDPASIVAGLREKPARREGDAWRKVTTVEIPETGAAARTYGIEDIEIPGDSKTVRTVLMQTFIPLPGGGDRVALVACSSPILDLADSFFDVFDAVTSTFRYREPQAAPAPSSPVS</sequence>
<dbReference type="RefSeq" id="WP_399644856.1">
    <property type="nucleotide sequence ID" value="NZ_JBITYG010000001.1"/>
</dbReference>
<accession>A0ABW8C1J0</accession>
<evidence type="ECO:0000313" key="1">
    <source>
        <dbReference type="EMBL" id="MFI9099963.1"/>
    </source>
</evidence>
<dbReference type="EMBL" id="JBITYG010000001">
    <property type="protein sequence ID" value="MFI9099963.1"/>
    <property type="molecule type" value="Genomic_DNA"/>
</dbReference>
<keyword evidence="2" id="KW-1185">Reference proteome</keyword>
<proteinExistence type="predicted"/>
<dbReference type="Proteomes" id="UP001614394">
    <property type="component" value="Unassembled WGS sequence"/>
</dbReference>